<dbReference type="RefSeq" id="WP_211925608.1">
    <property type="nucleotide sequence ID" value="NZ_JAGQFT020000004.1"/>
</dbReference>
<sequence>MSERARGAPPLDRRGVLKAAAGAALAAGLAACGADPAPATAPAPRTALRWRMALAWPLDFPGLGEGAVWLAEAIGRASGGRLQVEALGAGVAVPAFEVFDAVARGAVQMGHAASWYWEGRAAAMPLFTAVPFGLDAAETDAWLHEGEGLALWRELYAHFGLHVLPAGNTGMHMAGWFRREVRGLADLQALRIRMPGLAGRVIARAGAQVRSVAGARLVEALADGELDAAEWMGPYNDLALGLDAAAGVYHYPGWQKPQMTAECLVNRELWAALPGELQAVVEACCRALDVGMRAAYARHNQDALGRLVQDGKVALRPLPAEVLAALQGAAADELDDLAAADPFARRVIQSQRGFRARSRDWRTLSQDAYAEVRD</sequence>
<dbReference type="InterPro" id="IPR026289">
    <property type="entry name" value="SBP_TakP-like"/>
</dbReference>
<feature type="binding site" evidence="2">
    <location>
        <position position="231"/>
    </location>
    <ligand>
        <name>Na(+)</name>
        <dbReference type="ChEBI" id="CHEBI:29101"/>
    </ligand>
</feature>
<evidence type="ECO:0000313" key="3">
    <source>
        <dbReference type="EMBL" id="MBR0561640.1"/>
    </source>
</evidence>
<organism evidence="3">
    <name type="scientific">Coralloluteibacterium stylophorae</name>
    <dbReference type="NCBI Taxonomy" id="1776034"/>
    <lineage>
        <taxon>Bacteria</taxon>
        <taxon>Pseudomonadati</taxon>
        <taxon>Pseudomonadota</taxon>
        <taxon>Gammaproteobacteria</taxon>
        <taxon>Lysobacterales</taxon>
        <taxon>Lysobacteraceae</taxon>
        <taxon>Coralloluteibacterium</taxon>
    </lineage>
</organism>
<dbReference type="CDD" id="cd13604">
    <property type="entry name" value="PBP2_TRAP_ketoacid_lactate_like"/>
    <property type="match status" value="1"/>
</dbReference>
<dbReference type="Gene3D" id="3.40.190.170">
    <property type="entry name" value="Bacterial extracellular solute-binding protein, family 7"/>
    <property type="match status" value="1"/>
</dbReference>
<dbReference type="Gene3D" id="3.40.190.10">
    <property type="entry name" value="Periplasmic binding protein-like II"/>
    <property type="match status" value="1"/>
</dbReference>
<evidence type="ECO:0000256" key="1">
    <source>
        <dbReference type="ARBA" id="ARBA00022729"/>
    </source>
</evidence>
<dbReference type="EMBL" id="JAGQFT010000016">
    <property type="protein sequence ID" value="MBR0561640.1"/>
    <property type="molecule type" value="Genomic_DNA"/>
</dbReference>
<keyword evidence="5" id="KW-1185">Reference proteome</keyword>
<dbReference type="Proteomes" id="UP000675747">
    <property type="component" value="Unassembled WGS sequence"/>
</dbReference>
<dbReference type="AlphaFoldDB" id="A0A8J7VRA9"/>
<proteinExistence type="predicted"/>
<dbReference type="EMBL" id="JAGQFT020000004">
    <property type="protein sequence ID" value="MBS7457047.1"/>
    <property type="molecule type" value="Genomic_DNA"/>
</dbReference>
<feature type="binding site" evidence="2">
    <location>
        <position position="230"/>
    </location>
    <ligand>
        <name>substrate</name>
    </ligand>
</feature>
<dbReference type="PANTHER" id="PTHR33376:SF5">
    <property type="entry name" value="EXTRACYTOPLASMIC SOLUTE RECEPTOR PROTEIN"/>
    <property type="match status" value="1"/>
</dbReference>
<evidence type="ECO:0000256" key="2">
    <source>
        <dbReference type="PIRSR" id="PIRSR039026-2"/>
    </source>
</evidence>
<dbReference type="PROSITE" id="PS51257">
    <property type="entry name" value="PROKAR_LIPOPROTEIN"/>
    <property type="match status" value="1"/>
</dbReference>
<dbReference type="PROSITE" id="PS51318">
    <property type="entry name" value="TAT"/>
    <property type="match status" value="1"/>
</dbReference>
<dbReference type="Pfam" id="PF03480">
    <property type="entry name" value="DctP"/>
    <property type="match status" value="1"/>
</dbReference>
<gene>
    <name evidence="4" type="ORF">KB893_007845</name>
    <name evidence="3" type="ORF">KB893_03760</name>
</gene>
<comment type="caution">
    <text evidence="3">The sequence shown here is derived from an EMBL/GenBank/DDBJ whole genome shotgun (WGS) entry which is preliminary data.</text>
</comment>
<dbReference type="InterPro" id="IPR006311">
    <property type="entry name" value="TAT_signal"/>
</dbReference>
<dbReference type="GO" id="GO:0046872">
    <property type="term" value="F:metal ion binding"/>
    <property type="evidence" value="ECO:0007669"/>
    <property type="project" value="UniProtKB-KW"/>
</dbReference>
<dbReference type="InterPro" id="IPR018389">
    <property type="entry name" value="DctP_fam"/>
</dbReference>
<keyword evidence="1" id="KW-0732">Signal</keyword>
<name>A0A8J7VRA9_9GAMM</name>
<evidence type="ECO:0000313" key="4">
    <source>
        <dbReference type="EMBL" id="MBS7457047.1"/>
    </source>
</evidence>
<reference evidence="3" key="2">
    <citation type="submission" date="2021-04" db="EMBL/GenBank/DDBJ databases">
        <authorList>
            <person name="Karlyshev A.V."/>
        </authorList>
    </citation>
    <scope>NUCLEOTIDE SEQUENCE</scope>
    <source>
        <strain evidence="3">LMG 29479</strain>
    </source>
</reference>
<protein>
    <submittedName>
        <fullName evidence="3">TRAP transporter substrate-binding protein</fullName>
    </submittedName>
</protein>
<keyword evidence="2" id="KW-0479">Metal-binding</keyword>
<dbReference type="PIRSF" id="PIRSF039026">
    <property type="entry name" value="SiaP"/>
    <property type="match status" value="1"/>
</dbReference>
<dbReference type="PANTHER" id="PTHR33376">
    <property type="match status" value="1"/>
</dbReference>
<dbReference type="GO" id="GO:0055085">
    <property type="term" value="P:transmembrane transport"/>
    <property type="evidence" value="ECO:0007669"/>
    <property type="project" value="InterPro"/>
</dbReference>
<accession>A0A8J7VRA9</accession>
<reference evidence="4 5" key="1">
    <citation type="journal article" date="2021" name="Microbiol. Resour. Announc.">
        <title>Draft Genome Sequence of Coralloluteibacterium stylophorae LMG 29479T.</title>
        <authorList>
            <person name="Karlyshev A.V."/>
            <person name="Kudryashova E.B."/>
            <person name="Ariskina E.V."/>
            <person name="Conroy A.P."/>
            <person name="Abidueva E.Y."/>
        </authorList>
    </citation>
    <scope>NUCLEOTIDE SEQUENCE [LARGE SCALE GENOMIC DNA]</scope>
    <source>
        <strain evidence="4 5">LMG 29479</strain>
    </source>
</reference>
<evidence type="ECO:0000313" key="5">
    <source>
        <dbReference type="Proteomes" id="UP000675747"/>
    </source>
</evidence>
<dbReference type="InterPro" id="IPR038404">
    <property type="entry name" value="TRAP_DctP_sf"/>
</dbReference>
<dbReference type="GO" id="GO:0031317">
    <property type="term" value="C:tripartite ATP-independent periplasmic transporter complex"/>
    <property type="evidence" value="ECO:0007669"/>
    <property type="project" value="InterPro"/>
</dbReference>